<evidence type="ECO:0000313" key="7">
    <source>
        <dbReference type="EMBL" id="BCO26088.1"/>
    </source>
</evidence>
<evidence type="ECO:0000256" key="3">
    <source>
        <dbReference type="ARBA" id="ARBA00023004"/>
    </source>
</evidence>
<name>A0ABM7MIN9_9BURK</name>
<sequence>MTKASITALITSALLLSGCAVEVENTQAAQELAQRAKPPGSVYAGWRVFQDKCASCHGTAASGTVGAPDLLPRVRDMNPRQFVNLVLTRYDWGQALAQASRDQAARETLVDSLLQRKGYMLTMPAWQGEPGVNAHILDVYAYLSARADGTQGPDRPVR</sequence>
<dbReference type="Pfam" id="PF13442">
    <property type="entry name" value="Cytochrome_CBB3"/>
    <property type="match status" value="1"/>
</dbReference>
<evidence type="ECO:0000256" key="4">
    <source>
        <dbReference type="PROSITE-ProRule" id="PRU00433"/>
    </source>
</evidence>
<evidence type="ECO:0000259" key="6">
    <source>
        <dbReference type="PROSITE" id="PS51007"/>
    </source>
</evidence>
<dbReference type="Proteomes" id="UP000824366">
    <property type="component" value="Chromosome"/>
</dbReference>
<dbReference type="PROSITE" id="PS51257">
    <property type="entry name" value="PROKAR_LIPOPROTEIN"/>
    <property type="match status" value="1"/>
</dbReference>
<organism evidence="7 8">
    <name type="scientific">Rhodoferax lithotrophicus</name>
    <dbReference type="NCBI Taxonomy" id="2798804"/>
    <lineage>
        <taxon>Bacteria</taxon>
        <taxon>Pseudomonadati</taxon>
        <taxon>Pseudomonadota</taxon>
        <taxon>Betaproteobacteria</taxon>
        <taxon>Burkholderiales</taxon>
        <taxon>Comamonadaceae</taxon>
        <taxon>Rhodoferax</taxon>
    </lineage>
</organism>
<dbReference type="RefSeq" id="WP_223909122.1">
    <property type="nucleotide sequence ID" value="NZ_AP024238.1"/>
</dbReference>
<keyword evidence="8" id="KW-1185">Reference proteome</keyword>
<feature type="chain" id="PRO_5045826617" description="Cytochrome c domain-containing protein" evidence="5">
    <location>
        <begin position="23"/>
        <end position="158"/>
    </location>
</feature>
<dbReference type="InterPro" id="IPR009056">
    <property type="entry name" value="Cyt_c-like_dom"/>
</dbReference>
<keyword evidence="1 4" id="KW-0349">Heme</keyword>
<protein>
    <recommendedName>
        <fullName evidence="6">Cytochrome c domain-containing protein</fullName>
    </recommendedName>
</protein>
<proteinExistence type="predicted"/>
<keyword evidence="2 4" id="KW-0479">Metal-binding</keyword>
<dbReference type="PROSITE" id="PS51007">
    <property type="entry name" value="CYTC"/>
    <property type="match status" value="1"/>
</dbReference>
<feature type="signal peptide" evidence="5">
    <location>
        <begin position="1"/>
        <end position="22"/>
    </location>
</feature>
<accession>A0ABM7MIN9</accession>
<evidence type="ECO:0000256" key="5">
    <source>
        <dbReference type="SAM" id="SignalP"/>
    </source>
</evidence>
<dbReference type="EMBL" id="AP024238">
    <property type="protein sequence ID" value="BCO26088.1"/>
    <property type="molecule type" value="Genomic_DNA"/>
</dbReference>
<evidence type="ECO:0000256" key="1">
    <source>
        <dbReference type="ARBA" id="ARBA00022617"/>
    </source>
</evidence>
<evidence type="ECO:0000256" key="2">
    <source>
        <dbReference type="ARBA" id="ARBA00022723"/>
    </source>
</evidence>
<keyword evidence="5" id="KW-0732">Signal</keyword>
<gene>
    <name evidence="7" type="ORF">MIZ03_0968</name>
</gene>
<dbReference type="InterPro" id="IPR036909">
    <property type="entry name" value="Cyt_c-like_dom_sf"/>
</dbReference>
<reference evidence="7 8" key="1">
    <citation type="journal article" date="2021" name="Microbiol. Spectr.">
        <title>A Single Bacterium Capable of Oxidation and Reduction of Iron at Circumneutral pH.</title>
        <authorList>
            <person name="Kato S."/>
            <person name="Ohkuma M."/>
        </authorList>
    </citation>
    <scope>NUCLEOTIDE SEQUENCE [LARGE SCALE GENOMIC DNA]</scope>
    <source>
        <strain evidence="7 8">MIZ03</strain>
    </source>
</reference>
<dbReference type="SUPFAM" id="SSF46626">
    <property type="entry name" value="Cytochrome c"/>
    <property type="match status" value="1"/>
</dbReference>
<keyword evidence="3 4" id="KW-0408">Iron</keyword>
<evidence type="ECO:0000313" key="8">
    <source>
        <dbReference type="Proteomes" id="UP000824366"/>
    </source>
</evidence>
<dbReference type="Gene3D" id="1.10.760.10">
    <property type="entry name" value="Cytochrome c-like domain"/>
    <property type="match status" value="1"/>
</dbReference>
<feature type="domain" description="Cytochrome c" evidence="6">
    <location>
        <begin position="40"/>
        <end position="147"/>
    </location>
</feature>